<reference evidence="2 3" key="1">
    <citation type="submission" date="2016-03" db="EMBL/GenBank/DDBJ databases">
        <title>Whole genome sequencing of Grifola frondosa 9006-11.</title>
        <authorList>
            <person name="Min B."/>
            <person name="Park H."/>
            <person name="Kim J.-G."/>
            <person name="Cho H."/>
            <person name="Oh Y.-L."/>
            <person name="Kong W.-S."/>
            <person name="Choi I.-G."/>
        </authorList>
    </citation>
    <scope>NUCLEOTIDE SEQUENCE [LARGE SCALE GENOMIC DNA]</scope>
    <source>
        <strain evidence="2 3">9006-11</strain>
    </source>
</reference>
<accession>A0A1C7M984</accession>
<evidence type="ECO:0000313" key="2">
    <source>
        <dbReference type="EMBL" id="OBZ73480.1"/>
    </source>
</evidence>
<dbReference type="AlphaFoldDB" id="A0A1C7M984"/>
<feature type="transmembrane region" description="Helical" evidence="1">
    <location>
        <begin position="29"/>
        <end position="49"/>
    </location>
</feature>
<dbReference type="Proteomes" id="UP000092993">
    <property type="component" value="Unassembled WGS sequence"/>
</dbReference>
<keyword evidence="1" id="KW-0812">Transmembrane</keyword>
<keyword evidence="1" id="KW-0472">Membrane</keyword>
<gene>
    <name evidence="2" type="ORF">A0H81_07290</name>
</gene>
<name>A0A1C7M984_GRIFR</name>
<evidence type="ECO:0000313" key="3">
    <source>
        <dbReference type="Proteomes" id="UP000092993"/>
    </source>
</evidence>
<feature type="transmembrane region" description="Helical" evidence="1">
    <location>
        <begin position="70"/>
        <end position="92"/>
    </location>
</feature>
<keyword evidence="1" id="KW-1133">Transmembrane helix</keyword>
<keyword evidence="3" id="KW-1185">Reference proteome</keyword>
<organism evidence="2 3">
    <name type="scientific">Grifola frondosa</name>
    <name type="common">Maitake</name>
    <name type="synonym">Polyporus frondosus</name>
    <dbReference type="NCBI Taxonomy" id="5627"/>
    <lineage>
        <taxon>Eukaryota</taxon>
        <taxon>Fungi</taxon>
        <taxon>Dikarya</taxon>
        <taxon>Basidiomycota</taxon>
        <taxon>Agaricomycotina</taxon>
        <taxon>Agaricomycetes</taxon>
        <taxon>Polyporales</taxon>
        <taxon>Grifolaceae</taxon>
        <taxon>Grifola</taxon>
    </lineage>
</organism>
<protein>
    <submittedName>
        <fullName evidence="2">Uncharacterized protein</fullName>
    </submittedName>
</protein>
<dbReference type="EMBL" id="LUGG01000007">
    <property type="protein sequence ID" value="OBZ73480.1"/>
    <property type="molecule type" value="Genomic_DNA"/>
</dbReference>
<sequence>MCMSSSGQVYRCDCREGSGQLVNRLLSRLPVLAADALVLAVAMLGALRSRRVAVKSNINTRLSTYVLRHGSLYFLILLTLNILYIVQSVTALQLNVLD</sequence>
<comment type="caution">
    <text evidence="2">The sequence shown here is derived from an EMBL/GenBank/DDBJ whole genome shotgun (WGS) entry which is preliminary data.</text>
</comment>
<evidence type="ECO:0000256" key="1">
    <source>
        <dbReference type="SAM" id="Phobius"/>
    </source>
</evidence>
<proteinExistence type="predicted"/>